<evidence type="ECO:0000256" key="1">
    <source>
        <dbReference type="SAM" id="Phobius"/>
    </source>
</evidence>
<dbReference type="RefSeq" id="WP_345338637.1">
    <property type="nucleotide sequence ID" value="NZ_BAABLI010000006.1"/>
</dbReference>
<organism evidence="2 3">
    <name type="scientific">Corallincola platygyrae</name>
    <dbReference type="NCBI Taxonomy" id="1193278"/>
    <lineage>
        <taxon>Bacteria</taxon>
        <taxon>Pseudomonadati</taxon>
        <taxon>Pseudomonadota</taxon>
        <taxon>Gammaproteobacteria</taxon>
        <taxon>Alteromonadales</taxon>
        <taxon>Psychromonadaceae</taxon>
        <taxon>Corallincola</taxon>
    </lineage>
</organism>
<comment type="caution">
    <text evidence="2">The sequence shown here is derived from an EMBL/GenBank/DDBJ whole genome shotgun (WGS) entry which is preliminary data.</text>
</comment>
<name>A0ABW4XK59_9GAMM</name>
<sequence>MDSKKLELVVYISAVLLAIGVFLPLTELPVYGEVSYNKIASVESYFVILFAVLGPALLVLNKKRLLILAPIGVWLTLLFPALKGMFKDEDDSFLSTVTDKASSVMQEYAGDLILDLFSNLMNFSWGGFIFLLALLTFTLSAIIKTLK</sequence>
<protein>
    <recommendedName>
        <fullName evidence="4">NADH dehydrogenase subunit 6</fullName>
    </recommendedName>
</protein>
<keyword evidence="1" id="KW-0472">Membrane</keyword>
<keyword evidence="3" id="KW-1185">Reference proteome</keyword>
<evidence type="ECO:0008006" key="4">
    <source>
        <dbReference type="Google" id="ProtNLM"/>
    </source>
</evidence>
<feature type="transmembrane region" description="Helical" evidence="1">
    <location>
        <begin position="7"/>
        <end position="25"/>
    </location>
</feature>
<dbReference type="Proteomes" id="UP001597380">
    <property type="component" value="Unassembled WGS sequence"/>
</dbReference>
<accession>A0ABW4XK59</accession>
<feature type="transmembrane region" description="Helical" evidence="1">
    <location>
        <begin position="65"/>
        <end position="82"/>
    </location>
</feature>
<gene>
    <name evidence="2" type="ORF">ACFSJ3_05680</name>
</gene>
<evidence type="ECO:0000313" key="2">
    <source>
        <dbReference type="EMBL" id="MFD2095469.1"/>
    </source>
</evidence>
<dbReference type="EMBL" id="JBHUHT010000009">
    <property type="protein sequence ID" value="MFD2095469.1"/>
    <property type="molecule type" value="Genomic_DNA"/>
</dbReference>
<reference evidence="3" key="1">
    <citation type="journal article" date="2019" name="Int. J. Syst. Evol. Microbiol.">
        <title>The Global Catalogue of Microorganisms (GCM) 10K type strain sequencing project: providing services to taxonomists for standard genome sequencing and annotation.</title>
        <authorList>
            <consortium name="The Broad Institute Genomics Platform"/>
            <consortium name="The Broad Institute Genome Sequencing Center for Infectious Disease"/>
            <person name="Wu L."/>
            <person name="Ma J."/>
        </authorList>
    </citation>
    <scope>NUCLEOTIDE SEQUENCE [LARGE SCALE GENOMIC DNA]</scope>
    <source>
        <strain evidence="3">CGMCC 1.10992</strain>
    </source>
</reference>
<feature type="transmembrane region" description="Helical" evidence="1">
    <location>
        <begin position="123"/>
        <end position="143"/>
    </location>
</feature>
<keyword evidence="1" id="KW-1133">Transmembrane helix</keyword>
<evidence type="ECO:0000313" key="3">
    <source>
        <dbReference type="Proteomes" id="UP001597380"/>
    </source>
</evidence>
<feature type="transmembrane region" description="Helical" evidence="1">
    <location>
        <begin position="45"/>
        <end position="60"/>
    </location>
</feature>
<proteinExistence type="predicted"/>
<keyword evidence="1" id="KW-0812">Transmembrane</keyword>